<accession>A0A430SCZ1</accession>
<gene>
    <name evidence="1" type="ORF">CSW33_01885</name>
</gene>
<dbReference type="EMBL" id="PEMD01000036">
    <property type="protein sequence ID" value="RTH34347.1"/>
    <property type="molecule type" value="Genomic_DNA"/>
</dbReference>
<dbReference type="InterPro" id="IPR057843">
    <property type="entry name" value="Fusello_VP2"/>
</dbReference>
<reference evidence="1 2" key="1">
    <citation type="journal article" date="2019" name="Extremophiles">
        <title>Biogeography of thermophiles and predominance of Thermus scotoductus in domestic water heaters.</title>
        <authorList>
            <person name="Wilpiszeski R.L."/>
            <person name="Zhang Z."/>
            <person name="House C.H."/>
        </authorList>
    </citation>
    <scope>NUCLEOTIDE SEQUENCE [LARGE SCALE GENOMIC DNA]</scope>
    <source>
        <strain evidence="1 2">20_S20</strain>
    </source>
</reference>
<sequence>MKERWIQNAITRPGRLRAYVRRVYGEEGFTKRGTIRVEVLRELAKRRDGIGQAARLALRLREFRKEE</sequence>
<dbReference type="RefSeq" id="WP_126164510.1">
    <property type="nucleotide sequence ID" value="NZ_PELO01000048.1"/>
</dbReference>
<name>A0A430SCZ1_THESC</name>
<proteinExistence type="predicted"/>
<organism evidence="1 2">
    <name type="scientific">Thermus scotoductus</name>
    <dbReference type="NCBI Taxonomy" id="37636"/>
    <lineage>
        <taxon>Bacteria</taxon>
        <taxon>Thermotogati</taxon>
        <taxon>Deinococcota</taxon>
        <taxon>Deinococci</taxon>
        <taxon>Thermales</taxon>
        <taxon>Thermaceae</taxon>
        <taxon>Thermus</taxon>
    </lineage>
</organism>
<dbReference type="Pfam" id="PF25632">
    <property type="entry name" value="Fusello_VP2_Capsid"/>
    <property type="match status" value="1"/>
</dbReference>
<dbReference type="Proteomes" id="UP000286928">
    <property type="component" value="Unassembled WGS sequence"/>
</dbReference>
<comment type="caution">
    <text evidence="1">The sequence shown here is derived from an EMBL/GenBank/DDBJ whole genome shotgun (WGS) entry which is preliminary data.</text>
</comment>
<evidence type="ECO:0000313" key="1">
    <source>
        <dbReference type="EMBL" id="RTH34347.1"/>
    </source>
</evidence>
<dbReference type="AlphaFoldDB" id="A0A430SCZ1"/>
<protein>
    <submittedName>
        <fullName evidence="1">Uncharacterized protein</fullName>
    </submittedName>
</protein>
<evidence type="ECO:0000313" key="2">
    <source>
        <dbReference type="Proteomes" id="UP000286928"/>
    </source>
</evidence>